<keyword evidence="3" id="KW-1185">Reference proteome</keyword>
<dbReference type="EnsemblPlants" id="TuG1812G0400000860.01.T01">
    <property type="protein sequence ID" value="TuG1812G0400000860.01.T01.cds390512"/>
    <property type="gene ID" value="TuG1812G0400000860.01"/>
</dbReference>
<protein>
    <submittedName>
        <fullName evidence="2">Uncharacterized protein</fullName>
    </submittedName>
</protein>
<feature type="region of interest" description="Disordered" evidence="1">
    <location>
        <begin position="69"/>
        <end position="101"/>
    </location>
</feature>
<accession>A0A8R7U3J8</accession>
<gene>
    <name evidence="2" type="primary">LOC125553573</name>
</gene>
<reference evidence="2" key="3">
    <citation type="submission" date="2022-06" db="UniProtKB">
        <authorList>
            <consortium name="EnsemblPlants"/>
        </authorList>
    </citation>
    <scope>IDENTIFICATION</scope>
</reference>
<sequence length="147" mass="15266">MILGRGGGAVRGAAEAEELVGVGERGLVGDLVGLEAEARVASANFGDQGGVLLEEGGASAVVERRPERAVGAKTAEHQEVARSALRQQARGHRDLGRRLRQRRVGGRVVNQRLGDGPRQLRAPALLLLLRVAPYGLGRGGGGRGGAR</sequence>
<evidence type="ECO:0000313" key="2">
    <source>
        <dbReference type="EnsemblPlants" id="TuG1812G0400000860.01.T01.cds390512"/>
    </source>
</evidence>
<feature type="compositionally biased region" description="Basic and acidic residues" evidence="1">
    <location>
        <begin position="69"/>
        <end position="80"/>
    </location>
</feature>
<dbReference type="Gramene" id="TuG1812G0400000860.01.T01">
    <property type="protein sequence ID" value="TuG1812G0400000860.01.T01.cds390512"/>
    <property type="gene ID" value="TuG1812G0400000860.01"/>
</dbReference>
<evidence type="ECO:0000313" key="3">
    <source>
        <dbReference type="Proteomes" id="UP000015106"/>
    </source>
</evidence>
<proteinExistence type="predicted"/>
<evidence type="ECO:0000256" key="1">
    <source>
        <dbReference type="SAM" id="MobiDB-lite"/>
    </source>
</evidence>
<dbReference type="Proteomes" id="UP000015106">
    <property type="component" value="Chromosome 4"/>
</dbReference>
<organism evidence="2 3">
    <name type="scientific">Triticum urartu</name>
    <name type="common">Red wild einkorn</name>
    <name type="synonym">Crithodium urartu</name>
    <dbReference type="NCBI Taxonomy" id="4572"/>
    <lineage>
        <taxon>Eukaryota</taxon>
        <taxon>Viridiplantae</taxon>
        <taxon>Streptophyta</taxon>
        <taxon>Embryophyta</taxon>
        <taxon>Tracheophyta</taxon>
        <taxon>Spermatophyta</taxon>
        <taxon>Magnoliopsida</taxon>
        <taxon>Liliopsida</taxon>
        <taxon>Poales</taxon>
        <taxon>Poaceae</taxon>
        <taxon>BOP clade</taxon>
        <taxon>Pooideae</taxon>
        <taxon>Triticodae</taxon>
        <taxon>Triticeae</taxon>
        <taxon>Triticinae</taxon>
        <taxon>Triticum</taxon>
    </lineage>
</organism>
<reference evidence="2" key="2">
    <citation type="submission" date="2018-03" db="EMBL/GenBank/DDBJ databases">
        <title>The Triticum urartu genome reveals the dynamic nature of wheat genome evolution.</title>
        <authorList>
            <person name="Ling H."/>
            <person name="Ma B."/>
            <person name="Shi X."/>
            <person name="Liu H."/>
            <person name="Dong L."/>
            <person name="Sun H."/>
            <person name="Cao Y."/>
            <person name="Gao Q."/>
            <person name="Zheng S."/>
            <person name="Li Y."/>
            <person name="Yu Y."/>
            <person name="Du H."/>
            <person name="Qi M."/>
            <person name="Li Y."/>
            <person name="Yu H."/>
            <person name="Cui Y."/>
            <person name="Wang N."/>
            <person name="Chen C."/>
            <person name="Wu H."/>
            <person name="Zhao Y."/>
            <person name="Zhang J."/>
            <person name="Li Y."/>
            <person name="Zhou W."/>
            <person name="Zhang B."/>
            <person name="Hu W."/>
            <person name="Eijk M."/>
            <person name="Tang J."/>
            <person name="Witsenboer H."/>
            <person name="Zhao S."/>
            <person name="Li Z."/>
            <person name="Zhang A."/>
            <person name="Wang D."/>
            <person name="Liang C."/>
        </authorList>
    </citation>
    <scope>NUCLEOTIDE SEQUENCE [LARGE SCALE GENOMIC DNA]</scope>
    <source>
        <strain evidence="2">cv. G1812</strain>
    </source>
</reference>
<dbReference type="AlphaFoldDB" id="A0A8R7U3J8"/>
<reference evidence="3" key="1">
    <citation type="journal article" date="2013" name="Nature">
        <title>Draft genome of the wheat A-genome progenitor Triticum urartu.</title>
        <authorList>
            <person name="Ling H.Q."/>
            <person name="Zhao S."/>
            <person name="Liu D."/>
            <person name="Wang J."/>
            <person name="Sun H."/>
            <person name="Zhang C."/>
            <person name="Fan H."/>
            <person name="Li D."/>
            <person name="Dong L."/>
            <person name="Tao Y."/>
            <person name="Gao C."/>
            <person name="Wu H."/>
            <person name="Li Y."/>
            <person name="Cui Y."/>
            <person name="Guo X."/>
            <person name="Zheng S."/>
            <person name="Wang B."/>
            <person name="Yu K."/>
            <person name="Liang Q."/>
            <person name="Yang W."/>
            <person name="Lou X."/>
            <person name="Chen J."/>
            <person name="Feng M."/>
            <person name="Jian J."/>
            <person name="Zhang X."/>
            <person name="Luo G."/>
            <person name="Jiang Y."/>
            <person name="Liu J."/>
            <person name="Wang Z."/>
            <person name="Sha Y."/>
            <person name="Zhang B."/>
            <person name="Wu H."/>
            <person name="Tang D."/>
            <person name="Shen Q."/>
            <person name="Xue P."/>
            <person name="Zou S."/>
            <person name="Wang X."/>
            <person name="Liu X."/>
            <person name="Wang F."/>
            <person name="Yang Y."/>
            <person name="An X."/>
            <person name="Dong Z."/>
            <person name="Zhang K."/>
            <person name="Zhang X."/>
            <person name="Luo M.C."/>
            <person name="Dvorak J."/>
            <person name="Tong Y."/>
            <person name="Wang J."/>
            <person name="Yang H."/>
            <person name="Li Z."/>
            <person name="Wang D."/>
            <person name="Zhang A."/>
            <person name="Wang J."/>
        </authorList>
    </citation>
    <scope>NUCLEOTIDE SEQUENCE</scope>
    <source>
        <strain evidence="3">cv. G1812</strain>
    </source>
</reference>
<name>A0A8R7U3J8_TRIUA</name>